<dbReference type="PRINTS" id="PR01179">
    <property type="entry name" value="ODADCRBXLASE"/>
</dbReference>
<comment type="caution">
    <text evidence="4">The sequence shown here is derived from an EMBL/GenBank/DDBJ whole genome shotgun (WGS) entry which is preliminary data.</text>
</comment>
<sequence length="411" mass="46107">MKEEYGMQVPIIAPPKVKMFQFMDSLPTPFLIYDLPGIKHTIEQYKLDVSLIPNAKLNCALKACYVPEVLKVFVDAGLGADTASPKEYDYARKNDFREISATGPSFSVVSQISTMFEEGTDLDVCSLDQLQFIVNNFPGSNIGLRLRLELPKELDGNDTFANNSRFGVNVADTRLHSLLEQGSLTVTRIHFHIGQLAPPRFLYELQYALMVAKSISTIQYIDFGGGFYDLYVNRAKARYVFKQVSELVKAYNINRSIKFRFEPGAAISGPHGYLVTTIQSIEHSHKYYGYDIVQVDSSAWNFSPWHVPKVFSLDKIRQSVKDNPTRPAILAGNTLYENDFFGGENVLRTPTLDIPEETSIGDKLVVTNFGAYTLTNKRDFNMLGDLPVYLYTGEEVTLSSNGLSDLGKYNG</sequence>
<reference evidence="4 5" key="1">
    <citation type="submission" date="2012-01" db="EMBL/GenBank/DDBJ databases">
        <title>The Genome Sequence of Scardovia wiggsiae F0424.</title>
        <authorList>
            <consortium name="The Broad Institute Genome Sequencing Platform"/>
            <person name="Earl A."/>
            <person name="Ward D."/>
            <person name="Feldgarden M."/>
            <person name="Gevers D."/>
            <person name="Izard J."/>
            <person name="Ganesan A."/>
            <person name="Baranova O.V."/>
            <person name="Blanton J.M."/>
            <person name="Tanner A.C."/>
            <person name="Mathney J."/>
            <person name="Dewhirst F.E."/>
            <person name="Young S.K."/>
            <person name="Zeng Q."/>
            <person name="Gargeya S."/>
            <person name="Fitzgerald M."/>
            <person name="Haas B."/>
            <person name="Abouelleil A."/>
            <person name="Alvarado L."/>
            <person name="Arachchi H.M."/>
            <person name="Berlin A."/>
            <person name="Chapman S.B."/>
            <person name="Gearin G."/>
            <person name="Goldberg J."/>
            <person name="Griggs A."/>
            <person name="Gujja S."/>
            <person name="Hansen M."/>
            <person name="Heiman D."/>
            <person name="Howarth C."/>
            <person name="Larimer J."/>
            <person name="Lui A."/>
            <person name="MacDonald P.J.P."/>
            <person name="McCowen C."/>
            <person name="Montmayeur A."/>
            <person name="Murphy C."/>
            <person name="Neiman D."/>
            <person name="Pearson M."/>
            <person name="Priest M."/>
            <person name="Roberts A."/>
            <person name="Saif S."/>
            <person name="Shea T."/>
            <person name="Sisk P."/>
            <person name="Stolte C."/>
            <person name="Sykes S."/>
            <person name="Wortman J."/>
            <person name="Nusbaum C."/>
            <person name="Birren B."/>
        </authorList>
    </citation>
    <scope>NUCLEOTIDE SEQUENCE [LARGE SCALE GENOMIC DNA]</scope>
    <source>
        <strain evidence="4 5">F0424</strain>
    </source>
</reference>
<gene>
    <name evidence="4" type="ORF">HMPREF9156_00711</name>
</gene>
<dbReference type="STRING" id="857290.HMPREF9156_00711"/>
<dbReference type="SUPFAM" id="SSF51419">
    <property type="entry name" value="PLP-binding barrel"/>
    <property type="match status" value="1"/>
</dbReference>
<dbReference type="Proteomes" id="UP000006415">
    <property type="component" value="Unassembled WGS sequence"/>
</dbReference>
<comment type="cofactor">
    <cofactor evidence="1">
        <name>pyridoxal 5'-phosphate</name>
        <dbReference type="ChEBI" id="CHEBI:597326"/>
    </cofactor>
</comment>
<dbReference type="EMBL" id="AGZS01000003">
    <property type="protein sequence ID" value="EJD64836.1"/>
    <property type="molecule type" value="Genomic_DNA"/>
</dbReference>
<organism evidence="4 5">
    <name type="scientific">Scardovia wiggsiae F0424</name>
    <dbReference type="NCBI Taxonomy" id="857290"/>
    <lineage>
        <taxon>Bacteria</taxon>
        <taxon>Bacillati</taxon>
        <taxon>Actinomycetota</taxon>
        <taxon>Actinomycetes</taxon>
        <taxon>Bifidobacteriales</taxon>
        <taxon>Bifidobacteriaceae</taxon>
        <taxon>Scardovia</taxon>
    </lineage>
</organism>
<dbReference type="GO" id="GO:0009089">
    <property type="term" value="P:lysine biosynthetic process via diaminopimelate"/>
    <property type="evidence" value="ECO:0007669"/>
    <property type="project" value="TreeGrafter"/>
</dbReference>
<evidence type="ECO:0000259" key="3">
    <source>
        <dbReference type="Pfam" id="PF02784"/>
    </source>
</evidence>
<dbReference type="PANTHER" id="PTHR43727">
    <property type="entry name" value="DIAMINOPIMELATE DECARBOXYLASE"/>
    <property type="match status" value="1"/>
</dbReference>
<dbReference type="HOGENOM" id="CLU_026444_0_2_11"/>
<protein>
    <recommendedName>
        <fullName evidence="3">Orn/DAP/Arg decarboxylase 2 N-terminal domain-containing protein</fullName>
    </recommendedName>
</protein>
<keyword evidence="2" id="KW-0663">Pyridoxal phosphate</keyword>
<name>J0X0D1_9BIFI</name>
<evidence type="ECO:0000313" key="5">
    <source>
        <dbReference type="Proteomes" id="UP000006415"/>
    </source>
</evidence>
<dbReference type="InterPro" id="IPR022644">
    <property type="entry name" value="De-COase2_N"/>
</dbReference>
<evidence type="ECO:0000256" key="1">
    <source>
        <dbReference type="ARBA" id="ARBA00001933"/>
    </source>
</evidence>
<dbReference type="Gene3D" id="2.40.37.10">
    <property type="entry name" value="Lyase, Ornithine Decarboxylase, Chain A, domain 1"/>
    <property type="match status" value="1"/>
</dbReference>
<dbReference type="Gene3D" id="3.20.20.10">
    <property type="entry name" value="Alanine racemase"/>
    <property type="match status" value="1"/>
</dbReference>
<accession>J0X0D1</accession>
<proteinExistence type="predicted"/>
<dbReference type="InterPro" id="IPR029066">
    <property type="entry name" value="PLP-binding_barrel"/>
</dbReference>
<keyword evidence="5" id="KW-1185">Reference proteome</keyword>
<dbReference type="Pfam" id="PF02784">
    <property type="entry name" value="Orn_Arg_deC_N"/>
    <property type="match status" value="1"/>
</dbReference>
<dbReference type="SUPFAM" id="SSF50621">
    <property type="entry name" value="Alanine racemase C-terminal domain-like"/>
    <property type="match status" value="1"/>
</dbReference>
<dbReference type="InterPro" id="IPR000183">
    <property type="entry name" value="Orn/DAP/Arg_de-COase"/>
</dbReference>
<dbReference type="eggNOG" id="COG0019">
    <property type="taxonomic scope" value="Bacteria"/>
</dbReference>
<dbReference type="AlphaFoldDB" id="J0X0D1"/>
<evidence type="ECO:0000313" key="4">
    <source>
        <dbReference type="EMBL" id="EJD64836.1"/>
    </source>
</evidence>
<feature type="domain" description="Orn/DAP/Arg decarboxylase 2 N-terminal" evidence="3">
    <location>
        <begin position="44"/>
        <end position="268"/>
    </location>
</feature>
<dbReference type="PANTHER" id="PTHR43727:SF2">
    <property type="entry name" value="GROUP IV DECARBOXYLASE"/>
    <property type="match status" value="1"/>
</dbReference>
<dbReference type="RefSeq" id="WP_007147775.1">
    <property type="nucleotide sequence ID" value="NZ_AKCI01000001.1"/>
</dbReference>
<evidence type="ECO:0000256" key="2">
    <source>
        <dbReference type="ARBA" id="ARBA00022898"/>
    </source>
</evidence>
<dbReference type="InterPro" id="IPR009006">
    <property type="entry name" value="Ala_racemase/Decarboxylase_C"/>
</dbReference>
<dbReference type="GO" id="GO:0008836">
    <property type="term" value="F:diaminopimelate decarboxylase activity"/>
    <property type="evidence" value="ECO:0007669"/>
    <property type="project" value="TreeGrafter"/>
</dbReference>